<evidence type="ECO:0000313" key="2">
    <source>
        <dbReference type="EMBL" id="TGD47064.1"/>
    </source>
</evidence>
<accession>A0A4Z0KXZ1</accession>
<dbReference type="Gene3D" id="3.30.70.870">
    <property type="entry name" value="Elongation Factor G (Translational Gtpase), domain 3"/>
    <property type="match status" value="1"/>
</dbReference>
<name>A0A4Z0KXZ1_SALET</name>
<dbReference type="EMBL" id="PYKI01002744">
    <property type="protein sequence ID" value="TGD47064.1"/>
    <property type="molecule type" value="Genomic_DNA"/>
</dbReference>
<feature type="non-terminal residue" evidence="2">
    <location>
        <position position="1"/>
    </location>
</feature>
<evidence type="ECO:0000313" key="3">
    <source>
        <dbReference type="Proteomes" id="UP000298196"/>
    </source>
</evidence>
<dbReference type="InterPro" id="IPR048876">
    <property type="entry name" value="BipA_C"/>
</dbReference>
<dbReference type="Pfam" id="PF21018">
    <property type="entry name" value="BipA_C"/>
    <property type="match status" value="1"/>
</dbReference>
<proteinExistence type="predicted"/>
<dbReference type="Proteomes" id="UP000298196">
    <property type="component" value="Unassembled WGS sequence"/>
</dbReference>
<dbReference type="AlphaFoldDB" id="A0A4Z0KXZ1"/>
<gene>
    <name evidence="2" type="ORF">C9F07_27410</name>
</gene>
<protein>
    <recommendedName>
        <fullName evidence="1">TypA/BipA C-terminal domain-containing protein</fullName>
    </recommendedName>
</protein>
<organism evidence="2 3">
    <name type="scientific">Salmonella enterica subsp. enterica serovar Poona</name>
    <dbReference type="NCBI Taxonomy" id="436295"/>
    <lineage>
        <taxon>Bacteria</taxon>
        <taxon>Pseudomonadati</taxon>
        <taxon>Pseudomonadota</taxon>
        <taxon>Gammaproteobacteria</taxon>
        <taxon>Enterobacterales</taxon>
        <taxon>Enterobacteriaceae</taxon>
        <taxon>Salmonella</taxon>
    </lineage>
</organism>
<comment type="caution">
    <text evidence="2">The sequence shown here is derived from an EMBL/GenBank/DDBJ whole genome shotgun (WGS) entry which is preliminary data.</text>
</comment>
<reference evidence="2 3" key="1">
    <citation type="submission" date="2018-03" db="EMBL/GenBank/DDBJ databases">
        <title>Non-Typhoidal Salmonella genome sequencing and assembly.</title>
        <authorList>
            <person name="Matchawe C."/>
        </authorList>
    </citation>
    <scope>NUCLEOTIDE SEQUENCE [LARGE SCALE GENOMIC DNA]</scope>
    <source>
        <strain evidence="2 3">22sa</strain>
    </source>
</reference>
<evidence type="ECO:0000259" key="1">
    <source>
        <dbReference type="Pfam" id="PF21018"/>
    </source>
</evidence>
<sequence length="89" mass="10210">SDGYMRQIHSRSNDLTVNCLTGKKLTNMRASGTDEAVILVPPIKMSLEQALEFIDDDELVEVTPTSIRIRKRHLTENDRRRANRGQKEE</sequence>
<feature type="domain" description="TypA/BipA C-terminal" evidence="1">
    <location>
        <begin position="8"/>
        <end position="75"/>
    </location>
</feature>
<keyword evidence="3" id="KW-1185">Reference proteome</keyword>